<protein>
    <submittedName>
        <fullName evidence="2">Uncharacterized protein</fullName>
    </submittedName>
</protein>
<keyword evidence="1" id="KW-0812">Transmembrane</keyword>
<dbReference type="Proteomes" id="UP000527315">
    <property type="component" value="Unassembled WGS sequence"/>
</dbReference>
<evidence type="ECO:0000256" key="1">
    <source>
        <dbReference type="SAM" id="Phobius"/>
    </source>
</evidence>
<dbReference type="AlphaFoldDB" id="A0A7J4JUI6"/>
<dbReference type="EMBL" id="DUFW01000031">
    <property type="protein sequence ID" value="HIH21443.1"/>
    <property type="molecule type" value="Genomic_DNA"/>
</dbReference>
<dbReference type="EMBL" id="DUFJ01000091">
    <property type="protein sequence ID" value="HIH33399.1"/>
    <property type="molecule type" value="Genomic_DNA"/>
</dbReference>
<sequence length="80" mass="8731">MGFVSDFIEGTKKAIPGIAAKVGSFLLFIFVLGMLFGYFIVAQKGAIFLLVPIISMAVMYYKLDEGTLVFVLLMAVAIFL</sequence>
<gene>
    <name evidence="2" type="ORF">HA222_02130</name>
    <name evidence="3" type="ORF">HA227_04060</name>
    <name evidence="4" type="ORF">J4478_00945</name>
</gene>
<feature type="transmembrane region" description="Helical" evidence="1">
    <location>
        <begin position="22"/>
        <end position="41"/>
    </location>
</feature>
<keyword evidence="1" id="KW-0472">Membrane</keyword>
<feature type="transmembrane region" description="Helical" evidence="1">
    <location>
        <begin position="47"/>
        <end position="79"/>
    </location>
</feature>
<reference evidence="2" key="1">
    <citation type="journal article" date="2020" name="bioRxiv">
        <title>A rank-normalized archaeal taxonomy based on genome phylogeny resolves widespread incomplete and uneven classifications.</title>
        <authorList>
            <person name="Rinke C."/>
            <person name="Chuvochina M."/>
            <person name="Mussig A.J."/>
            <person name="Chaumeil P.-A."/>
            <person name="Waite D.W."/>
            <person name="Whitman W.B."/>
            <person name="Parks D.H."/>
            <person name="Hugenholtz P."/>
        </authorList>
    </citation>
    <scope>NUCLEOTIDE SEQUENCE</scope>
    <source>
        <strain evidence="3">UBA10036</strain>
        <strain evidence="2">UBA10191</strain>
    </source>
</reference>
<evidence type="ECO:0000313" key="4">
    <source>
        <dbReference type="EMBL" id="MBS3057951.1"/>
    </source>
</evidence>
<keyword evidence="1" id="KW-1133">Transmembrane helix</keyword>
<proteinExistence type="predicted"/>
<organism evidence="2 5">
    <name type="scientific">Candidatus Iainarchaeum sp</name>
    <dbReference type="NCBI Taxonomy" id="3101447"/>
    <lineage>
        <taxon>Archaea</taxon>
        <taxon>Candidatus Iainarchaeota</taxon>
        <taxon>Candidatus Iainarchaeia</taxon>
        <taxon>Candidatus Iainarchaeales</taxon>
        <taxon>Candidatus Iainarchaeaceae</taxon>
        <taxon>Candidatus Iainarchaeum</taxon>
    </lineage>
</organism>
<dbReference type="Proteomes" id="UP000590964">
    <property type="component" value="Unassembled WGS sequence"/>
</dbReference>
<reference evidence="4" key="3">
    <citation type="submission" date="2021-05" db="EMBL/GenBank/DDBJ databases">
        <title>Protein family content uncovers lineage relationships and bacterial pathway maintenance mechanisms in DPANN archaea.</title>
        <authorList>
            <person name="Castelle C.J."/>
            <person name="Meheust R."/>
            <person name="Jaffe A.L."/>
            <person name="Seitz K."/>
            <person name="Gong X."/>
            <person name="Baker B.J."/>
            <person name="Banfield J.F."/>
        </authorList>
    </citation>
    <scope>NUCLEOTIDE SEQUENCE</scope>
    <source>
        <strain evidence="4">RIFCSPLOWO2_01_FULL_43_13</strain>
    </source>
</reference>
<reference evidence="4" key="2">
    <citation type="submission" date="2021-03" db="EMBL/GenBank/DDBJ databases">
        <authorList>
            <person name="Jaffe A."/>
        </authorList>
    </citation>
    <scope>NUCLEOTIDE SEQUENCE</scope>
    <source>
        <strain evidence="4">RIFCSPLOWO2_01_FULL_43_13</strain>
    </source>
</reference>
<comment type="caution">
    <text evidence="2">The sequence shown here is derived from an EMBL/GenBank/DDBJ whole genome shotgun (WGS) entry which is preliminary data.</text>
</comment>
<accession>A0A7J4JUI6</accession>
<dbReference type="Proteomes" id="UP000680185">
    <property type="component" value="Unassembled WGS sequence"/>
</dbReference>
<evidence type="ECO:0000313" key="2">
    <source>
        <dbReference type="EMBL" id="HIH21443.1"/>
    </source>
</evidence>
<dbReference type="EMBL" id="JAGVWB010000005">
    <property type="protein sequence ID" value="MBS3057951.1"/>
    <property type="molecule type" value="Genomic_DNA"/>
</dbReference>
<evidence type="ECO:0000313" key="5">
    <source>
        <dbReference type="Proteomes" id="UP000590964"/>
    </source>
</evidence>
<name>A0A7J4JUI6_9ARCH</name>
<evidence type="ECO:0000313" key="3">
    <source>
        <dbReference type="EMBL" id="HIH33399.1"/>
    </source>
</evidence>